<evidence type="ECO:0000256" key="4">
    <source>
        <dbReference type="ARBA" id="ARBA00023237"/>
    </source>
</evidence>
<name>A0A840MZE6_9BRAD</name>
<reference evidence="8 9" key="1">
    <citation type="submission" date="2020-08" db="EMBL/GenBank/DDBJ databases">
        <title>Genomic Encyclopedia of Type Strains, Phase IV (KMG-IV): sequencing the most valuable type-strain genomes for metagenomic binning, comparative biology and taxonomic classification.</title>
        <authorList>
            <person name="Goeker M."/>
        </authorList>
    </citation>
    <scope>NUCLEOTIDE SEQUENCE [LARGE SCALE GENOMIC DNA]</scope>
    <source>
        <strain evidence="8 9">DSM 17498</strain>
    </source>
</reference>
<gene>
    <name evidence="8" type="ORF">HNQ36_001042</name>
</gene>
<dbReference type="InterPro" id="IPR011250">
    <property type="entry name" value="OMP/PagP_B-barrel"/>
</dbReference>
<comment type="subcellular location">
    <subcellularLocation>
        <location evidence="1">Cell outer membrane</location>
    </subcellularLocation>
</comment>
<dbReference type="PANTHER" id="PTHR34001">
    <property type="entry name" value="BLL7405 PROTEIN"/>
    <property type="match status" value="1"/>
</dbReference>
<keyword evidence="4" id="KW-0998">Cell outer membrane</keyword>
<dbReference type="InterPro" id="IPR027385">
    <property type="entry name" value="Beta-barrel_OMP"/>
</dbReference>
<evidence type="ECO:0000256" key="3">
    <source>
        <dbReference type="ARBA" id="ARBA00023136"/>
    </source>
</evidence>
<dbReference type="GO" id="GO:0009279">
    <property type="term" value="C:cell outer membrane"/>
    <property type="evidence" value="ECO:0007669"/>
    <property type="project" value="UniProtKB-SubCell"/>
</dbReference>
<feature type="domain" description="Outer membrane protein beta-barrel" evidence="7">
    <location>
        <begin position="25"/>
        <end position="242"/>
    </location>
</feature>
<evidence type="ECO:0000256" key="6">
    <source>
        <dbReference type="SAM" id="SignalP"/>
    </source>
</evidence>
<feature type="signal peptide" evidence="6">
    <location>
        <begin position="1"/>
        <end position="21"/>
    </location>
</feature>
<dbReference type="Gene3D" id="2.40.160.20">
    <property type="match status" value="1"/>
</dbReference>
<dbReference type="PANTHER" id="PTHR34001:SF3">
    <property type="entry name" value="BLL7405 PROTEIN"/>
    <property type="match status" value="1"/>
</dbReference>
<dbReference type="Pfam" id="PF13505">
    <property type="entry name" value="OMP_b-brl"/>
    <property type="match status" value="1"/>
</dbReference>
<dbReference type="AlphaFoldDB" id="A0A840MZE6"/>
<evidence type="ECO:0000313" key="8">
    <source>
        <dbReference type="EMBL" id="MBB5051088.1"/>
    </source>
</evidence>
<dbReference type="Proteomes" id="UP000521227">
    <property type="component" value="Unassembled WGS sequence"/>
</dbReference>
<organism evidence="8 9">
    <name type="scientific">Afipia massiliensis</name>
    <dbReference type="NCBI Taxonomy" id="211460"/>
    <lineage>
        <taxon>Bacteria</taxon>
        <taxon>Pseudomonadati</taxon>
        <taxon>Pseudomonadota</taxon>
        <taxon>Alphaproteobacteria</taxon>
        <taxon>Hyphomicrobiales</taxon>
        <taxon>Nitrobacteraceae</taxon>
        <taxon>Afipia</taxon>
    </lineage>
</organism>
<keyword evidence="3" id="KW-0472">Membrane</keyword>
<protein>
    <submittedName>
        <fullName evidence="8">Outer membrane immunogenic protein</fullName>
    </submittedName>
</protein>
<evidence type="ECO:0000256" key="1">
    <source>
        <dbReference type="ARBA" id="ARBA00004442"/>
    </source>
</evidence>
<dbReference type="SUPFAM" id="SSF56925">
    <property type="entry name" value="OMPA-like"/>
    <property type="match status" value="1"/>
</dbReference>
<sequence>MRNILIAASVVTALSTGVASAADIAAKPYVKAPPIVQVYNWTGFYVGAHVGGGWGNKDWEFYRTSVGPLVPPTFTSHNVNGALAGGQFGYNYQVGAWVFGIEGEGSWADLKGDSACPNPAANCSTKVEWMASIAGRLGYAWDNVLLYVKGGGAWAGERHDISFAALPAGNETTGDVTRSGYTIGAGLEYGFTPNWTAKLEYMYSDFGNRSVDFTRIATGAFVESARVDQQIHTLKLGVNYRFGWGGPVVAKN</sequence>
<dbReference type="InterPro" id="IPR051692">
    <property type="entry name" value="OMP-like"/>
</dbReference>
<feature type="chain" id="PRO_5032750069" evidence="6">
    <location>
        <begin position="22"/>
        <end position="252"/>
    </location>
</feature>
<accession>A0A840MZE6</accession>
<comment type="caution">
    <text evidence="8">The sequence shown here is derived from an EMBL/GenBank/DDBJ whole genome shotgun (WGS) entry which is preliminary data.</text>
</comment>
<evidence type="ECO:0000256" key="2">
    <source>
        <dbReference type="ARBA" id="ARBA00022729"/>
    </source>
</evidence>
<keyword evidence="2 6" id="KW-0732">Signal</keyword>
<dbReference type="RefSeq" id="WP_184082878.1">
    <property type="nucleotide sequence ID" value="NZ_JACHIJ010000002.1"/>
</dbReference>
<evidence type="ECO:0000256" key="5">
    <source>
        <dbReference type="ARBA" id="ARBA00038306"/>
    </source>
</evidence>
<evidence type="ECO:0000313" key="9">
    <source>
        <dbReference type="Proteomes" id="UP000521227"/>
    </source>
</evidence>
<dbReference type="EMBL" id="JACHIJ010000002">
    <property type="protein sequence ID" value="MBB5051088.1"/>
    <property type="molecule type" value="Genomic_DNA"/>
</dbReference>
<proteinExistence type="inferred from homology"/>
<comment type="similarity">
    <text evidence="5">Belongs to the Omp25/RopB family.</text>
</comment>
<evidence type="ECO:0000259" key="7">
    <source>
        <dbReference type="Pfam" id="PF13505"/>
    </source>
</evidence>